<organism evidence="1 2">
    <name type="scientific">Neurospora intermedia</name>
    <dbReference type="NCBI Taxonomy" id="5142"/>
    <lineage>
        <taxon>Eukaryota</taxon>
        <taxon>Fungi</taxon>
        <taxon>Dikarya</taxon>
        <taxon>Ascomycota</taxon>
        <taxon>Pezizomycotina</taxon>
        <taxon>Sordariomycetes</taxon>
        <taxon>Sordariomycetidae</taxon>
        <taxon>Sordariales</taxon>
        <taxon>Sordariaceae</taxon>
        <taxon>Neurospora</taxon>
    </lineage>
</organism>
<protein>
    <submittedName>
        <fullName evidence="1">Uncharacterized protein</fullName>
    </submittedName>
</protein>
<name>A0ABR3DPV0_NEUIN</name>
<comment type="caution">
    <text evidence="1">The sequence shown here is derived from an EMBL/GenBank/DDBJ whole genome shotgun (WGS) entry which is preliminary data.</text>
</comment>
<gene>
    <name evidence="1" type="ORF">QR685DRAFT_567598</name>
</gene>
<dbReference type="EMBL" id="JAVLET010000001">
    <property type="protein sequence ID" value="KAL0474685.1"/>
    <property type="molecule type" value="Genomic_DNA"/>
</dbReference>
<reference evidence="1 2" key="1">
    <citation type="submission" date="2023-09" db="EMBL/GenBank/DDBJ databases">
        <title>Multi-omics analysis of a traditional fermented food reveals byproduct-associated fungal strains for waste-to-food upcycling.</title>
        <authorList>
            <consortium name="Lawrence Berkeley National Laboratory"/>
            <person name="Rekdal V.M."/>
            <person name="Villalobos-Escobedo J.M."/>
            <person name="Rodriguez-Valeron N."/>
            <person name="Garcia M.O."/>
            <person name="Vasquez D.P."/>
            <person name="Damayanti I."/>
            <person name="Sorensen P.M."/>
            <person name="Baidoo E.E."/>
            <person name="De Carvalho A.C."/>
            <person name="Riley R."/>
            <person name="Lipzen A."/>
            <person name="He G."/>
            <person name="Yan M."/>
            <person name="Haridas S."/>
            <person name="Daum C."/>
            <person name="Yoshinaga Y."/>
            <person name="Ng V."/>
            <person name="Grigoriev I.V."/>
            <person name="Munk R."/>
            <person name="Nuraida L."/>
            <person name="Wijaya C.H."/>
            <person name="Morales P.-C."/>
            <person name="Keasling J.D."/>
        </authorList>
    </citation>
    <scope>NUCLEOTIDE SEQUENCE [LARGE SCALE GENOMIC DNA]</scope>
    <source>
        <strain evidence="1 2">FGSC 2613</strain>
    </source>
</reference>
<dbReference type="Proteomes" id="UP001451303">
    <property type="component" value="Unassembled WGS sequence"/>
</dbReference>
<sequence>MMPLLARYCHTTTIREIGAQQRRHLFYRHLAVHRANLLRVNAGGGGSDQGSSSIPTYSVVSITVLQCSVIGV</sequence>
<accession>A0ABR3DPV0</accession>
<keyword evidence="2" id="KW-1185">Reference proteome</keyword>
<evidence type="ECO:0000313" key="1">
    <source>
        <dbReference type="EMBL" id="KAL0474685.1"/>
    </source>
</evidence>
<evidence type="ECO:0000313" key="2">
    <source>
        <dbReference type="Proteomes" id="UP001451303"/>
    </source>
</evidence>
<proteinExistence type="predicted"/>